<feature type="transmembrane region" description="Helical" evidence="1">
    <location>
        <begin position="74"/>
        <end position="94"/>
    </location>
</feature>
<keyword evidence="1" id="KW-1133">Transmembrane helix</keyword>
<dbReference type="SUPFAM" id="SSF103473">
    <property type="entry name" value="MFS general substrate transporter"/>
    <property type="match status" value="1"/>
</dbReference>
<proteinExistence type="predicted"/>
<organism evidence="2 3">
    <name type="scientific">Sulfitobacter porphyrae</name>
    <dbReference type="NCBI Taxonomy" id="1246864"/>
    <lineage>
        <taxon>Bacteria</taxon>
        <taxon>Pseudomonadati</taxon>
        <taxon>Pseudomonadota</taxon>
        <taxon>Alphaproteobacteria</taxon>
        <taxon>Rhodobacterales</taxon>
        <taxon>Roseobacteraceae</taxon>
        <taxon>Sulfitobacter</taxon>
    </lineage>
</organism>
<evidence type="ECO:0000313" key="3">
    <source>
        <dbReference type="Proteomes" id="UP001596353"/>
    </source>
</evidence>
<gene>
    <name evidence="2" type="ORF">ACFQFQ_11420</name>
</gene>
<evidence type="ECO:0000256" key="1">
    <source>
        <dbReference type="SAM" id="Phobius"/>
    </source>
</evidence>
<feature type="transmembrane region" description="Helical" evidence="1">
    <location>
        <begin position="106"/>
        <end position="126"/>
    </location>
</feature>
<feature type="transmembrane region" description="Helical" evidence="1">
    <location>
        <begin position="12"/>
        <end position="36"/>
    </location>
</feature>
<comment type="caution">
    <text evidence="2">The sequence shown here is derived from an EMBL/GenBank/DDBJ whole genome shotgun (WGS) entry which is preliminary data.</text>
</comment>
<feature type="transmembrane region" description="Helical" evidence="1">
    <location>
        <begin position="42"/>
        <end position="62"/>
    </location>
</feature>
<dbReference type="EMBL" id="JBHSWG010000001">
    <property type="protein sequence ID" value="MFC6759962.1"/>
    <property type="molecule type" value="Genomic_DNA"/>
</dbReference>
<name>A0ABW2B330_9RHOB</name>
<keyword evidence="1" id="KW-0812">Transmembrane</keyword>
<evidence type="ECO:0000313" key="2">
    <source>
        <dbReference type="EMBL" id="MFC6759962.1"/>
    </source>
</evidence>
<protein>
    <recommendedName>
        <fullName evidence="4">Major facilitator superfamily (MFS) profile domain-containing protein</fullName>
    </recommendedName>
</protein>
<dbReference type="Gene3D" id="1.20.1720.10">
    <property type="entry name" value="Multidrug resistance protein D"/>
    <property type="match status" value="1"/>
</dbReference>
<accession>A0ABW2B330</accession>
<keyword evidence="1" id="KW-0472">Membrane</keyword>
<evidence type="ECO:0008006" key="4">
    <source>
        <dbReference type="Google" id="ProtNLM"/>
    </source>
</evidence>
<dbReference type="InterPro" id="IPR036259">
    <property type="entry name" value="MFS_trans_sf"/>
</dbReference>
<dbReference type="Proteomes" id="UP001596353">
    <property type="component" value="Unassembled WGS sequence"/>
</dbReference>
<reference evidence="3" key="1">
    <citation type="journal article" date="2019" name="Int. J. Syst. Evol. Microbiol.">
        <title>The Global Catalogue of Microorganisms (GCM) 10K type strain sequencing project: providing services to taxonomists for standard genome sequencing and annotation.</title>
        <authorList>
            <consortium name="The Broad Institute Genomics Platform"/>
            <consortium name="The Broad Institute Genome Sequencing Center for Infectious Disease"/>
            <person name="Wu L."/>
            <person name="Ma J."/>
        </authorList>
    </citation>
    <scope>NUCLEOTIDE SEQUENCE [LARGE SCALE GENOMIC DNA]</scope>
    <source>
        <strain evidence="3">CCUG 66188</strain>
    </source>
</reference>
<sequence>MNSALVERLGMRFLSNIALTGVILGGGAFGLLALATGGLPPFGLFIAWLVFNFFCMGLLFGNLNALAMEPLGHIAGLGAAVVGALSTAISIPVGTLISENYTGSPALLTLSFASSAALCLLLGWAINRR</sequence>
<keyword evidence="3" id="KW-1185">Reference proteome</keyword>